<accession>A0A7S3ZKD9</accession>
<dbReference type="PANTHER" id="PTHR42743">
    <property type="entry name" value="AMINO-ACID AMINOTRANSFERASE"/>
    <property type="match status" value="1"/>
</dbReference>
<evidence type="ECO:0000256" key="1">
    <source>
        <dbReference type="ARBA" id="ARBA00009320"/>
    </source>
</evidence>
<dbReference type="InterPro" id="IPR036038">
    <property type="entry name" value="Aminotransferase-like"/>
</dbReference>
<reference evidence="3" key="2">
    <citation type="submission" date="2021-11" db="EMBL/GenBank/DDBJ databases">
        <authorList>
            <consortium name="Genoscope - CEA"/>
            <person name="William W."/>
        </authorList>
    </citation>
    <scope>NUCLEOTIDE SEQUENCE</scope>
</reference>
<dbReference type="InterPro" id="IPR050571">
    <property type="entry name" value="Class-IV_PLP-Dep_Aminotrnsfr"/>
</dbReference>
<evidence type="ECO:0000313" key="4">
    <source>
        <dbReference type="Proteomes" id="UP000789595"/>
    </source>
</evidence>
<dbReference type="SUPFAM" id="SSF56752">
    <property type="entry name" value="D-aminoacid aminotransferase-like PLP-dependent enzymes"/>
    <property type="match status" value="1"/>
</dbReference>
<dbReference type="Pfam" id="PF01063">
    <property type="entry name" value="Aminotran_4"/>
    <property type="match status" value="1"/>
</dbReference>
<dbReference type="EMBL" id="HBIW01001322">
    <property type="protein sequence ID" value="CAE0685707.1"/>
    <property type="molecule type" value="Transcribed_RNA"/>
</dbReference>
<dbReference type="InterPro" id="IPR043131">
    <property type="entry name" value="BCAT-like_N"/>
</dbReference>
<name>A0A7S3ZKD9_9STRA</name>
<dbReference type="OrthoDB" id="25921at2759"/>
<gene>
    <name evidence="2" type="ORF">PCAL00307_LOCUS1141</name>
    <name evidence="3" type="ORF">PECAL_6P19230</name>
</gene>
<organism evidence="2">
    <name type="scientific">Pelagomonas calceolata</name>
    <dbReference type="NCBI Taxonomy" id="35677"/>
    <lineage>
        <taxon>Eukaryota</taxon>
        <taxon>Sar</taxon>
        <taxon>Stramenopiles</taxon>
        <taxon>Ochrophyta</taxon>
        <taxon>Pelagophyceae</taxon>
        <taxon>Pelagomonadales</taxon>
        <taxon>Pelagomonadaceae</taxon>
        <taxon>Pelagomonas</taxon>
    </lineage>
</organism>
<dbReference type="GO" id="GO:0046394">
    <property type="term" value="P:carboxylic acid biosynthetic process"/>
    <property type="evidence" value="ECO:0007669"/>
    <property type="project" value="UniProtKB-ARBA"/>
</dbReference>
<dbReference type="AlphaFoldDB" id="A0A7S3ZKD9"/>
<dbReference type="GO" id="GO:0003824">
    <property type="term" value="F:catalytic activity"/>
    <property type="evidence" value="ECO:0007669"/>
    <property type="project" value="InterPro"/>
</dbReference>
<evidence type="ECO:0008006" key="5">
    <source>
        <dbReference type="Google" id="ProtNLM"/>
    </source>
</evidence>
<protein>
    <recommendedName>
        <fullName evidence="5">Aminodeoxychorismate lyase</fullName>
    </recommendedName>
</protein>
<dbReference type="Proteomes" id="UP000789595">
    <property type="component" value="Unassembled WGS sequence"/>
</dbReference>
<sequence length="315" mass="34108">MAFRTLRSLSRHSSTFASLNGVPTPAASLKCSIWDVTFQRGDGVFEAVRVVQDRDGVPAPRAVSLHLDRLERSAAALELKLPPRAHLESWLRDAARNGGQGGYVRLMVTRGGGSQGYGDHLADLDAPANAFCVWQPITADDAKTFALEPICAPWHPAGFSKDWATIKWLAYGANMHSARLARRTGADDALLLARGWGVADDGPLGDRAVLDGPNFAVAWLEDKVLKVPCWRRLGMLESITARLLLDAAAAENFRVDEGVHRLSDLERADEVWVLSTTNDLTPVRSVGYASFKADPSSPARQKLVRAMADCAAALG</sequence>
<proteinExistence type="inferred from homology"/>
<dbReference type="InterPro" id="IPR001544">
    <property type="entry name" value="Aminotrans_IV"/>
</dbReference>
<dbReference type="InterPro" id="IPR043132">
    <property type="entry name" value="BCAT-like_C"/>
</dbReference>
<dbReference type="Gene3D" id="3.30.470.10">
    <property type="match status" value="1"/>
</dbReference>
<dbReference type="PANTHER" id="PTHR42743:SF13">
    <property type="entry name" value="P-LOOP CONTAINING NUCLEOSIDE TRIPHOSPHATE HYDROLASE PROTEIN"/>
    <property type="match status" value="1"/>
</dbReference>
<comment type="similarity">
    <text evidence="1">Belongs to the class-IV pyridoxal-phosphate-dependent aminotransferase family.</text>
</comment>
<evidence type="ECO:0000313" key="2">
    <source>
        <dbReference type="EMBL" id="CAE0685707.1"/>
    </source>
</evidence>
<dbReference type="Gene3D" id="3.20.10.10">
    <property type="entry name" value="D-amino Acid Aminotransferase, subunit A, domain 2"/>
    <property type="match status" value="1"/>
</dbReference>
<keyword evidence="4" id="KW-1185">Reference proteome</keyword>
<reference evidence="2" key="1">
    <citation type="submission" date="2021-01" db="EMBL/GenBank/DDBJ databases">
        <authorList>
            <person name="Corre E."/>
            <person name="Pelletier E."/>
            <person name="Niang G."/>
            <person name="Scheremetjew M."/>
            <person name="Finn R."/>
            <person name="Kale V."/>
            <person name="Holt S."/>
            <person name="Cochrane G."/>
            <person name="Meng A."/>
            <person name="Brown T."/>
            <person name="Cohen L."/>
        </authorList>
    </citation>
    <scope>NUCLEOTIDE SEQUENCE</scope>
    <source>
        <strain evidence="2">CCMP1756</strain>
    </source>
</reference>
<evidence type="ECO:0000313" key="3">
    <source>
        <dbReference type="EMBL" id="CAH0380281.1"/>
    </source>
</evidence>
<dbReference type="EMBL" id="CAKKNE010000006">
    <property type="protein sequence ID" value="CAH0380281.1"/>
    <property type="molecule type" value="Genomic_DNA"/>
</dbReference>